<dbReference type="Pfam" id="PF13568">
    <property type="entry name" value="OMP_b-brl_2"/>
    <property type="match status" value="1"/>
</dbReference>
<dbReference type="EMBL" id="FRXN01000003">
    <property type="protein sequence ID" value="SHO63405.1"/>
    <property type="molecule type" value="Genomic_DNA"/>
</dbReference>
<evidence type="ECO:0000259" key="1">
    <source>
        <dbReference type="Pfam" id="PF13568"/>
    </source>
</evidence>
<accession>A0A1M7ZER9</accession>
<keyword evidence="3" id="KW-1185">Reference proteome</keyword>
<feature type="domain" description="Outer membrane protein beta-barrel" evidence="1">
    <location>
        <begin position="11"/>
        <end position="163"/>
    </location>
</feature>
<dbReference type="Proteomes" id="UP000184609">
    <property type="component" value="Unassembled WGS sequence"/>
</dbReference>
<organism evidence="2 3">
    <name type="scientific">Algoriphagus zhangzhouensis</name>
    <dbReference type="NCBI Taxonomy" id="1073327"/>
    <lineage>
        <taxon>Bacteria</taxon>
        <taxon>Pseudomonadati</taxon>
        <taxon>Bacteroidota</taxon>
        <taxon>Cytophagia</taxon>
        <taxon>Cytophagales</taxon>
        <taxon>Cyclobacteriaceae</taxon>
        <taxon>Algoriphagus</taxon>
    </lineage>
</organism>
<gene>
    <name evidence="2" type="ORF">SAMN04488108_2731</name>
</gene>
<name>A0A1M7ZER9_9BACT</name>
<evidence type="ECO:0000313" key="3">
    <source>
        <dbReference type="Proteomes" id="UP000184609"/>
    </source>
</evidence>
<evidence type="ECO:0000313" key="2">
    <source>
        <dbReference type="EMBL" id="SHO63405.1"/>
    </source>
</evidence>
<sequence length="183" mass="19638">MLLLVTFAVNAQSSLGIRGGGSFFNFGGEDARENDYINRAGFHAGLYASFNGGGAVAVEPGVYYSVKGTQADNAINSRAILNYVDVPLLFRLKAGDGFNVFAGPQLSFLANSKFEGDLGDSTFSFETENVRNTDVGIVVGLGYNLPHGLNIQGSYDYGMTTVFKDSDADIYNRGFKLSLGYTF</sequence>
<dbReference type="InterPro" id="IPR025665">
    <property type="entry name" value="Beta-barrel_OMP_2"/>
</dbReference>
<reference evidence="3" key="1">
    <citation type="submission" date="2016-12" db="EMBL/GenBank/DDBJ databases">
        <authorList>
            <person name="Varghese N."/>
            <person name="Submissions S."/>
        </authorList>
    </citation>
    <scope>NUCLEOTIDE SEQUENCE [LARGE SCALE GENOMIC DNA]</scope>
    <source>
        <strain evidence="3">DSM 25035</strain>
    </source>
</reference>
<dbReference type="AlphaFoldDB" id="A0A1M7ZER9"/>
<proteinExistence type="predicted"/>
<dbReference type="STRING" id="1073327.SAMN04488108_2731"/>
<protein>
    <submittedName>
        <fullName evidence="2">Outer membrane protein beta-barrel domain-containing protein</fullName>
    </submittedName>
</protein>